<dbReference type="Gene3D" id="3.30.200.20">
    <property type="entry name" value="Phosphorylase Kinase, domain 1"/>
    <property type="match status" value="1"/>
</dbReference>
<keyword evidence="7 10" id="KW-0067">ATP-binding</keyword>
<feature type="binding site" evidence="10">
    <location>
        <position position="358"/>
    </location>
    <ligand>
        <name>ATP</name>
        <dbReference type="ChEBI" id="CHEBI:30616"/>
    </ligand>
</feature>
<keyword evidence="1" id="KW-0723">Serine/threonine-protein kinase</keyword>
<dbReference type="SUPFAM" id="SSF56112">
    <property type="entry name" value="Protein kinase-like (PK-like)"/>
    <property type="match status" value="1"/>
</dbReference>
<feature type="domain" description="Protein kinase" evidence="14">
    <location>
        <begin position="330"/>
        <end position="619"/>
    </location>
</feature>
<keyword evidence="17" id="KW-1185">Reference proteome</keyword>
<organism evidence="16 17">
    <name type="scientific">Papaver nudicaule</name>
    <name type="common">Iceland poppy</name>
    <dbReference type="NCBI Taxonomy" id="74823"/>
    <lineage>
        <taxon>Eukaryota</taxon>
        <taxon>Viridiplantae</taxon>
        <taxon>Streptophyta</taxon>
        <taxon>Embryophyta</taxon>
        <taxon>Tracheophyta</taxon>
        <taxon>Spermatophyta</taxon>
        <taxon>Magnoliopsida</taxon>
        <taxon>Ranunculales</taxon>
        <taxon>Papaveraceae</taxon>
        <taxon>Papaveroideae</taxon>
        <taxon>Papaver</taxon>
    </lineage>
</organism>
<keyword evidence="8" id="KW-0675">Receptor</keyword>
<evidence type="ECO:0000256" key="8">
    <source>
        <dbReference type="ARBA" id="ARBA00023170"/>
    </source>
</evidence>
<dbReference type="FunFam" id="3.30.200.20:FF:000177">
    <property type="entry name" value="Cysteine-rich receptor-like protein kinase 2"/>
    <property type="match status" value="1"/>
</dbReference>
<evidence type="ECO:0000313" key="17">
    <source>
        <dbReference type="Proteomes" id="UP001177140"/>
    </source>
</evidence>
<dbReference type="Gene3D" id="3.30.430.20">
    <property type="entry name" value="Gnk2 domain, C-X8-C-X2-C motif"/>
    <property type="match status" value="2"/>
</dbReference>
<evidence type="ECO:0000256" key="4">
    <source>
        <dbReference type="ARBA" id="ARBA00022737"/>
    </source>
</evidence>
<dbReference type="Gene3D" id="1.10.510.10">
    <property type="entry name" value="Transferase(Phosphotransferase) domain 1"/>
    <property type="match status" value="1"/>
</dbReference>
<dbReference type="Pfam" id="PF01657">
    <property type="entry name" value="Stress-antifung"/>
    <property type="match status" value="1"/>
</dbReference>
<keyword evidence="12" id="KW-0812">Transmembrane</keyword>
<evidence type="ECO:0000256" key="3">
    <source>
        <dbReference type="ARBA" id="ARBA00022729"/>
    </source>
</evidence>
<dbReference type="GO" id="GO:0005524">
    <property type="term" value="F:ATP binding"/>
    <property type="evidence" value="ECO:0007669"/>
    <property type="project" value="UniProtKB-UniRule"/>
</dbReference>
<dbReference type="InterPro" id="IPR017441">
    <property type="entry name" value="Protein_kinase_ATP_BS"/>
</dbReference>
<gene>
    <name evidence="16" type="ORF">MKW94_016655</name>
</gene>
<keyword evidence="12" id="KW-0472">Membrane</keyword>
<dbReference type="PANTHER" id="PTHR47973">
    <property type="entry name" value="CYSTEINE-RICH RECEPTOR-LIKE PROTEIN KINASE 3"/>
    <property type="match status" value="1"/>
</dbReference>
<feature type="chain" id="PRO_5041419172" description="Cysteine-rich receptor-like protein kinase 2" evidence="13">
    <location>
        <begin position="25"/>
        <end position="662"/>
    </location>
</feature>
<evidence type="ECO:0008006" key="18">
    <source>
        <dbReference type="Google" id="ProtNLM"/>
    </source>
</evidence>
<feature type="signal peptide" evidence="13">
    <location>
        <begin position="1"/>
        <end position="24"/>
    </location>
</feature>
<feature type="compositionally biased region" description="Basic residues" evidence="11">
    <location>
        <begin position="652"/>
        <end position="662"/>
    </location>
</feature>
<evidence type="ECO:0000256" key="13">
    <source>
        <dbReference type="SAM" id="SignalP"/>
    </source>
</evidence>
<keyword evidence="12" id="KW-1133">Transmembrane helix</keyword>
<dbReference type="InterPro" id="IPR052059">
    <property type="entry name" value="CR_Ser/Thr_kinase"/>
</dbReference>
<dbReference type="Proteomes" id="UP001177140">
    <property type="component" value="Unassembled WGS sequence"/>
</dbReference>
<feature type="domain" description="Gnk2-homologous" evidence="15">
    <location>
        <begin position="148"/>
        <end position="251"/>
    </location>
</feature>
<name>A0AA41S536_PAPNU</name>
<feature type="domain" description="Gnk2-homologous" evidence="15">
    <location>
        <begin position="39"/>
        <end position="141"/>
    </location>
</feature>
<dbReference type="PROSITE" id="PS50011">
    <property type="entry name" value="PROTEIN_KINASE_DOM"/>
    <property type="match status" value="1"/>
</dbReference>
<dbReference type="SMART" id="SM00220">
    <property type="entry name" value="S_TKc"/>
    <property type="match status" value="1"/>
</dbReference>
<comment type="caution">
    <text evidence="16">The sequence shown here is derived from an EMBL/GenBank/DDBJ whole genome shotgun (WGS) entry which is preliminary data.</text>
</comment>
<dbReference type="GO" id="GO:0004674">
    <property type="term" value="F:protein serine/threonine kinase activity"/>
    <property type="evidence" value="ECO:0007669"/>
    <property type="project" value="UniProtKB-KW"/>
</dbReference>
<evidence type="ECO:0000256" key="6">
    <source>
        <dbReference type="ARBA" id="ARBA00022777"/>
    </source>
</evidence>
<keyword evidence="3 13" id="KW-0732">Signal</keyword>
<dbReference type="AlphaFoldDB" id="A0AA41S536"/>
<dbReference type="EMBL" id="JAJJMA010086693">
    <property type="protein sequence ID" value="MCL7029095.1"/>
    <property type="molecule type" value="Genomic_DNA"/>
</dbReference>
<keyword evidence="5 10" id="KW-0547">Nucleotide-binding</keyword>
<evidence type="ECO:0000256" key="5">
    <source>
        <dbReference type="ARBA" id="ARBA00022741"/>
    </source>
</evidence>
<keyword evidence="2" id="KW-0808">Transferase</keyword>
<evidence type="ECO:0000259" key="15">
    <source>
        <dbReference type="PROSITE" id="PS51473"/>
    </source>
</evidence>
<evidence type="ECO:0000256" key="1">
    <source>
        <dbReference type="ARBA" id="ARBA00022527"/>
    </source>
</evidence>
<proteinExistence type="predicted"/>
<feature type="transmembrane region" description="Helical" evidence="12">
    <location>
        <begin position="267"/>
        <end position="288"/>
    </location>
</feature>
<keyword evidence="9" id="KW-0325">Glycoprotein</keyword>
<evidence type="ECO:0000256" key="10">
    <source>
        <dbReference type="PROSITE-ProRule" id="PRU10141"/>
    </source>
</evidence>
<sequence length="662" mass="74249">MAEHHYFFMFILCLLSAIRLVAVAQEHEEPSSKKGDGHFVLLTKVCEKKKFENVTNFVVNYNEANSILIRENFFALKAGQTSTGKTPYKIYLMAACYEDLSMDQCHNCYIQSRYHLPTCFPWAGGLVHLGGCFLRAANYNFFHEFSSPTMDEKICGPTTMKNYDESHRESIRRMVYGTVKNAIGIGAADTFPALFGSAPLYVQANCWKTLDRFSCAACLDESASAVVSCLPATEAWSLKAGCVIHYSDYPFFEEGKSSNIRSTAITFVGYVLGATMLCVLAICTGILAGKVTYDRRNRQLATTIAGADGDLFKRVLKFKYATLEKATHHFSEANKLGQGGFGEVFKGTLADGREIAVKRLYANPTSQSEEIFNEMNVISHCHHKNLVRFLGCSITTLDSILVYEFVPNKSLNLFLFDSEKKKELDWKKRLGIIKGTADGLAYLHEDCQIVIVHRDIKASNILLDLRFRPKIADFGLARICADHAKGDPKGGIVIAGTFGYMSPEYLTHGQLTEKVDVYSYGVIVIEIVTGIQSNHFTSDESLETLVTWTWKHYKSSKVSDIIDESIKDQVDEEELKRVVQVGLLCTQEAAALRPTMQEVIQMLRRNDQQLPEPSKPPFFDDTLGSAKNHKFLYGSSRGDSQRHQNVPDFCKSHHISSTKHRL</sequence>
<evidence type="ECO:0000256" key="11">
    <source>
        <dbReference type="SAM" id="MobiDB-lite"/>
    </source>
</evidence>
<evidence type="ECO:0000259" key="14">
    <source>
        <dbReference type="PROSITE" id="PS50011"/>
    </source>
</evidence>
<accession>A0AA41S536</accession>
<reference evidence="16" key="1">
    <citation type="submission" date="2022-03" db="EMBL/GenBank/DDBJ databases">
        <title>A functionally conserved STORR gene fusion in Papaver species that diverged 16.8 million years ago.</title>
        <authorList>
            <person name="Catania T."/>
        </authorList>
    </citation>
    <scope>NUCLEOTIDE SEQUENCE</scope>
    <source>
        <strain evidence="16">S-191538</strain>
    </source>
</reference>
<dbReference type="InterPro" id="IPR000719">
    <property type="entry name" value="Prot_kinase_dom"/>
</dbReference>
<dbReference type="CDD" id="cd14066">
    <property type="entry name" value="STKc_IRAK"/>
    <property type="match status" value="1"/>
</dbReference>
<dbReference type="InterPro" id="IPR001245">
    <property type="entry name" value="Ser-Thr/Tyr_kinase_cat_dom"/>
</dbReference>
<evidence type="ECO:0000256" key="12">
    <source>
        <dbReference type="SAM" id="Phobius"/>
    </source>
</evidence>
<evidence type="ECO:0000256" key="7">
    <source>
        <dbReference type="ARBA" id="ARBA00022840"/>
    </source>
</evidence>
<dbReference type="InterPro" id="IPR038408">
    <property type="entry name" value="GNK2_sf"/>
</dbReference>
<dbReference type="CDD" id="cd23509">
    <property type="entry name" value="Gnk2-like"/>
    <property type="match status" value="1"/>
</dbReference>
<dbReference type="InterPro" id="IPR002902">
    <property type="entry name" value="GNK2"/>
</dbReference>
<evidence type="ECO:0000256" key="9">
    <source>
        <dbReference type="ARBA" id="ARBA00023180"/>
    </source>
</evidence>
<dbReference type="PROSITE" id="PS51473">
    <property type="entry name" value="GNK2"/>
    <property type="match status" value="2"/>
</dbReference>
<dbReference type="InterPro" id="IPR008271">
    <property type="entry name" value="Ser/Thr_kinase_AS"/>
</dbReference>
<dbReference type="Pfam" id="PF07714">
    <property type="entry name" value="PK_Tyr_Ser-Thr"/>
    <property type="match status" value="1"/>
</dbReference>
<dbReference type="PROSITE" id="PS00108">
    <property type="entry name" value="PROTEIN_KINASE_ST"/>
    <property type="match status" value="1"/>
</dbReference>
<dbReference type="InterPro" id="IPR011009">
    <property type="entry name" value="Kinase-like_dom_sf"/>
</dbReference>
<feature type="region of interest" description="Disordered" evidence="11">
    <location>
        <begin position="634"/>
        <end position="662"/>
    </location>
</feature>
<dbReference type="FunFam" id="1.10.510.10:FF:000336">
    <property type="entry name" value="Cysteine-rich receptor-like protein kinase 2"/>
    <property type="match status" value="1"/>
</dbReference>
<protein>
    <recommendedName>
        <fullName evidence="18">Cysteine-rich receptor-like protein kinase 2</fullName>
    </recommendedName>
</protein>
<keyword evidence="4" id="KW-0677">Repeat</keyword>
<evidence type="ECO:0000256" key="2">
    <source>
        <dbReference type="ARBA" id="ARBA00022679"/>
    </source>
</evidence>
<evidence type="ECO:0000313" key="16">
    <source>
        <dbReference type="EMBL" id="MCL7029095.1"/>
    </source>
</evidence>
<dbReference type="PROSITE" id="PS00107">
    <property type="entry name" value="PROTEIN_KINASE_ATP"/>
    <property type="match status" value="1"/>
</dbReference>
<keyword evidence="6" id="KW-0418">Kinase</keyword>